<proteinExistence type="inferred from homology"/>
<evidence type="ECO:0000313" key="11">
    <source>
        <dbReference type="Proteomes" id="UP000325286"/>
    </source>
</evidence>
<keyword evidence="5 8" id="KW-0812">Transmembrane</keyword>
<dbReference type="InterPro" id="IPR037185">
    <property type="entry name" value="EmrE-like"/>
</dbReference>
<dbReference type="GO" id="GO:0005886">
    <property type="term" value="C:plasma membrane"/>
    <property type="evidence" value="ECO:0007669"/>
    <property type="project" value="UniProtKB-SubCell"/>
</dbReference>
<comment type="similarity">
    <text evidence="2">Belongs to the EamA transporter family.</text>
</comment>
<dbReference type="KEGG" id="rul:UC8_45930"/>
<keyword evidence="6 8" id="KW-1133">Transmembrane helix</keyword>
<feature type="domain" description="EamA" evidence="9">
    <location>
        <begin position="12"/>
        <end position="154"/>
    </location>
</feature>
<evidence type="ECO:0000256" key="8">
    <source>
        <dbReference type="SAM" id="Phobius"/>
    </source>
</evidence>
<keyword evidence="4" id="KW-1003">Cell membrane</keyword>
<evidence type="ECO:0000256" key="2">
    <source>
        <dbReference type="ARBA" id="ARBA00007362"/>
    </source>
</evidence>
<keyword evidence="11" id="KW-1185">Reference proteome</keyword>
<accession>A0A5B9R7U5</accession>
<dbReference type="RefSeq" id="WP_068140846.1">
    <property type="nucleotide sequence ID" value="NZ_CP042914.1"/>
</dbReference>
<dbReference type="InterPro" id="IPR000620">
    <property type="entry name" value="EamA_dom"/>
</dbReference>
<reference evidence="10 11" key="1">
    <citation type="submission" date="2019-08" db="EMBL/GenBank/DDBJ databases">
        <title>Deep-cultivation of Planctomycetes and their phenomic and genomic characterization uncovers novel biology.</title>
        <authorList>
            <person name="Wiegand S."/>
            <person name="Jogler M."/>
            <person name="Boedeker C."/>
            <person name="Pinto D."/>
            <person name="Vollmers J."/>
            <person name="Rivas-Marin E."/>
            <person name="Kohn T."/>
            <person name="Peeters S.H."/>
            <person name="Heuer A."/>
            <person name="Rast P."/>
            <person name="Oberbeckmann S."/>
            <person name="Bunk B."/>
            <person name="Jeske O."/>
            <person name="Meyerdierks A."/>
            <person name="Storesund J.E."/>
            <person name="Kallscheuer N."/>
            <person name="Luecker S."/>
            <person name="Lage O.M."/>
            <person name="Pohl T."/>
            <person name="Merkel B.J."/>
            <person name="Hornburger P."/>
            <person name="Mueller R.-W."/>
            <person name="Bruemmer F."/>
            <person name="Labrenz M."/>
            <person name="Spormann A.M."/>
            <person name="Op den Camp H."/>
            <person name="Overmann J."/>
            <person name="Amann R."/>
            <person name="Jetten M.S.M."/>
            <person name="Mascher T."/>
            <person name="Medema M.H."/>
            <person name="Devos D.P."/>
            <person name="Kaster A.-K."/>
            <person name="Ovreas L."/>
            <person name="Rohde M."/>
            <person name="Galperin M.Y."/>
            <person name="Jogler C."/>
        </authorList>
    </citation>
    <scope>NUCLEOTIDE SEQUENCE [LARGE SCALE GENOMIC DNA]</scope>
    <source>
        <strain evidence="10 11">UC8</strain>
    </source>
</reference>
<dbReference type="SUPFAM" id="SSF103481">
    <property type="entry name" value="Multidrug resistance efflux transporter EmrE"/>
    <property type="match status" value="2"/>
</dbReference>
<evidence type="ECO:0000313" key="10">
    <source>
        <dbReference type="EMBL" id="QEG42553.1"/>
    </source>
</evidence>
<evidence type="ECO:0000256" key="6">
    <source>
        <dbReference type="ARBA" id="ARBA00022989"/>
    </source>
</evidence>
<feature type="transmembrane region" description="Helical" evidence="8">
    <location>
        <begin position="43"/>
        <end position="62"/>
    </location>
</feature>
<name>A0A5B9R7U5_9BACT</name>
<evidence type="ECO:0000256" key="1">
    <source>
        <dbReference type="ARBA" id="ARBA00004651"/>
    </source>
</evidence>
<evidence type="ECO:0000259" key="9">
    <source>
        <dbReference type="Pfam" id="PF00892"/>
    </source>
</evidence>
<dbReference type="AlphaFoldDB" id="A0A5B9R7U5"/>
<dbReference type="OrthoDB" id="369870at2"/>
<protein>
    <submittedName>
        <fullName evidence="10">Putative DMT superfamily transporter inner membrane protein</fullName>
    </submittedName>
</protein>
<dbReference type="Proteomes" id="UP000325286">
    <property type="component" value="Chromosome"/>
</dbReference>
<keyword evidence="3" id="KW-0813">Transport</keyword>
<evidence type="ECO:0000256" key="4">
    <source>
        <dbReference type="ARBA" id="ARBA00022475"/>
    </source>
</evidence>
<evidence type="ECO:0000256" key="7">
    <source>
        <dbReference type="ARBA" id="ARBA00023136"/>
    </source>
</evidence>
<dbReference type="InterPro" id="IPR004626">
    <property type="entry name" value="RarD"/>
</dbReference>
<dbReference type="PANTHER" id="PTHR22911:SF137">
    <property type="entry name" value="SOLUTE CARRIER FAMILY 35 MEMBER G2-RELATED"/>
    <property type="match status" value="1"/>
</dbReference>
<sequence length="312" mass="33567">MLADDSLSRLRIGFVCAVAAHTLWGLFPLYWRYLRQVDALQLVGHRVLWSFLMLAVLIPALLSMGQMGGWSVFWRTITSVRCWAVYALAATMIAINWLAFVYAVTHDRILDASLGYYINPLLNVMLGVLFLGERLAWQQWVAIGFAAVGVAVMTVLGGGLPWPAIAMASSFAIYGLVKKKASLPPLMGIWLETAVLVIPTALYLWTVEASGEGAMGGGSWGTRALLIGGGVVTIVPLTLFAIATQRVPLSTMGVLQYVGPTLQLLCGAVAAGEPFGTGKIIGFGFVWCGIVIFLIKLRADTVSMRGVALETS</sequence>
<feature type="transmembrane region" description="Helical" evidence="8">
    <location>
        <begin position="83"/>
        <end position="102"/>
    </location>
</feature>
<feature type="transmembrane region" description="Helical" evidence="8">
    <location>
        <begin position="114"/>
        <end position="132"/>
    </location>
</feature>
<evidence type="ECO:0000256" key="5">
    <source>
        <dbReference type="ARBA" id="ARBA00022692"/>
    </source>
</evidence>
<evidence type="ECO:0000256" key="3">
    <source>
        <dbReference type="ARBA" id="ARBA00022448"/>
    </source>
</evidence>
<dbReference type="EMBL" id="CP042914">
    <property type="protein sequence ID" value="QEG42553.1"/>
    <property type="molecule type" value="Genomic_DNA"/>
</dbReference>
<gene>
    <name evidence="10" type="ORF">UC8_45930</name>
</gene>
<organism evidence="10 11">
    <name type="scientific">Roseimaritima ulvae</name>
    <dbReference type="NCBI Taxonomy" id="980254"/>
    <lineage>
        <taxon>Bacteria</taxon>
        <taxon>Pseudomonadati</taxon>
        <taxon>Planctomycetota</taxon>
        <taxon>Planctomycetia</taxon>
        <taxon>Pirellulales</taxon>
        <taxon>Pirellulaceae</taxon>
        <taxon>Roseimaritima</taxon>
    </lineage>
</organism>
<feature type="transmembrane region" description="Helical" evidence="8">
    <location>
        <begin position="278"/>
        <end position="295"/>
    </location>
</feature>
<feature type="transmembrane region" description="Helical" evidence="8">
    <location>
        <begin position="189"/>
        <end position="205"/>
    </location>
</feature>
<feature type="domain" description="EamA" evidence="9">
    <location>
        <begin position="164"/>
        <end position="294"/>
    </location>
</feature>
<keyword evidence="7 8" id="KW-0472">Membrane</keyword>
<dbReference type="PANTHER" id="PTHR22911">
    <property type="entry name" value="ACYL-MALONYL CONDENSING ENZYME-RELATED"/>
    <property type="match status" value="1"/>
</dbReference>
<feature type="transmembrane region" description="Helical" evidence="8">
    <location>
        <begin position="139"/>
        <end position="156"/>
    </location>
</feature>
<comment type="subcellular location">
    <subcellularLocation>
        <location evidence="1">Cell membrane</location>
        <topology evidence="1">Multi-pass membrane protein</topology>
    </subcellularLocation>
</comment>
<feature type="transmembrane region" description="Helical" evidence="8">
    <location>
        <begin position="12"/>
        <end position="31"/>
    </location>
</feature>
<dbReference type="Pfam" id="PF00892">
    <property type="entry name" value="EamA"/>
    <property type="match status" value="2"/>
</dbReference>
<feature type="transmembrane region" description="Helical" evidence="8">
    <location>
        <begin position="225"/>
        <end position="242"/>
    </location>
</feature>
<dbReference type="NCBIfam" id="TIGR00688">
    <property type="entry name" value="rarD"/>
    <property type="match status" value="1"/>
</dbReference>